<feature type="region of interest" description="Disordered" evidence="1">
    <location>
        <begin position="274"/>
        <end position="316"/>
    </location>
</feature>
<dbReference type="PANTHER" id="PTHR16557:SF11">
    <property type="entry name" value="ALPHA-KETOGLUTARATE-DEPENDENT DIOXYGENASE ALKB"/>
    <property type="match status" value="1"/>
</dbReference>
<gene>
    <name evidence="2" type="ORF">DUNSADRAFT_3726</name>
</gene>
<name>A0ABQ7GTF6_DUNSA</name>
<dbReference type="EMBL" id="MU069599">
    <property type="protein sequence ID" value="KAF5837893.1"/>
    <property type="molecule type" value="Genomic_DNA"/>
</dbReference>
<organism evidence="2 3">
    <name type="scientific">Dunaliella salina</name>
    <name type="common">Green alga</name>
    <name type="synonym">Protococcus salinus</name>
    <dbReference type="NCBI Taxonomy" id="3046"/>
    <lineage>
        <taxon>Eukaryota</taxon>
        <taxon>Viridiplantae</taxon>
        <taxon>Chlorophyta</taxon>
        <taxon>core chlorophytes</taxon>
        <taxon>Chlorophyceae</taxon>
        <taxon>CS clade</taxon>
        <taxon>Chlamydomonadales</taxon>
        <taxon>Dunaliellaceae</taxon>
        <taxon>Dunaliella</taxon>
    </lineage>
</organism>
<comment type="caution">
    <text evidence="2">The sequence shown here is derived from an EMBL/GenBank/DDBJ whole genome shotgun (WGS) entry which is preliminary data.</text>
</comment>
<protein>
    <submittedName>
        <fullName evidence="2">Uncharacterized protein</fullName>
    </submittedName>
</protein>
<evidence type="ECO:0000313" key="3">
    <source>
        <dbReference type="Proteomes" id="UP000815325"/>
    </source>
</evidence>
<evidence type="ECO:0000313" key="2">
    <source>
        <dbReference type="EMBL" id="KAF5837893.1"/>
    </source>
</evidence>
<dbReference type="Proteomes" id="UP000815325">
    <property type="component" value="Unassembled WGS sequence"/>
</dbReference>
<dbReference type="PANTHER" id="PTHR16557">
    <property type="entry name" value="ALKYLATED DNA REPAIR PROTEIN ALKB-RELATED"/>
    <property type="match status" value="1"/>
</dbReference>
<reference evidence="2" key="1">
    <citation type="submission" date="2017-08" db="EMBL/GenBank/DDBJ databases">
        <authorList>
            <person name="Polle J.E."/>
            <person name="Barry K."/>
            <person name="Cushman J."/>
            <person name="Schmutz J."/>
            <person name="Tran D."/>
            <person name="Hathwaick L.T."/>
            <person name="Yim W.C."/>
            <person name="Jenkins J."/>
            <person name="Mckie-Krisberg Z.M."/>
            <person name="Prochnik S."/>
            <person name="Lindquist E."/>
            <person name="Dockter R.B."/>
            <person name="Adam C."/>
            <person name="Molina H."/>
            <person name="Bunkerborg J."/>
            <person name="Jin E."/>
            <person name="Buchheim M."/>
            <person name="Magnuson J."/>
        </authorList>
    </citation>
    <scope>NUCLEOTIDE SEQUENCE</scope>
    <source>
        <strain evidence="2">CCAP 19/18</strain>
    </source>
</reference>
<keyword evidence="3" id="KW-1185">Reference proteome</keyword>
<dbReference type="InterPro" id="IPR004574">
    <property type="entry name" value="Alkb"/>
</dbReference>
<feature type="compositionally biased region" description="Polar residues" evidence="1">
    <location>
        <begin position="289"/>
        <end position="308"/>
    </location>
</feature>
<evidence type="ECO:0000256" key="1">
    <source>
        <dbReference type="SAM" id="MobiDB-lite"/>
    </source>
</evidence>
<sequence>MVYAAPEQPDKTATAFRTAEKHFQHLFKTPHTSNARSRRRAQALQQAKCASADLTQQGVVDVRQPAAVAAGLEQGTLQRHVLPCAATLMGGAERVPAAAATISVAEDCNGSQAQYGCQPSHPPPSHASDQSVLAYTLPAHPGFVLLPALLPVAHQLQLMCDALTRFPEPPATTNHNRQYGPLMGIWVAAQSGLTLKLGRQPEKGASSNGDAHAEGDAYSHPVQLEHEQQQQQHEPSTRKFWDCWHRPLQLNGQGQQQSVGCACLDAQNGARKPKASAAAAGPAPALNHLQPSHTTTAPGIQADPTSSGPCAGQSYLDAQNGAQNTVSAAATTGRPAPALHHPRPQQATAAPSLRPPCTAFDHSTTQAPCVANDHNTVQAPTTAPSSTTAVAANTPAPTCSAPGGGAITGPSAASMLRRMRWASLGPQFDWTRRIYDDGAAQRQTGTAIEA</sequence>
<proteinExistence type="predicted"/>
<accession>A0ABQ7GTF6</accession>
<feature type="compositionally biased region" description="Low complexity" evidence="1">
    <location>
        <begin position="275"/>
        <end position="285"/>
    </location>
</feature>
<feature type="region of interest" description="Disordered" evidence="1">
    <location>
        <begin position="333"/>
        <end position="360"/>
    </location>
</feature>